<dbReference type="Proteomes" id="UP000800235">
    <property type="component" value="Unassembled WGS sequence"/>
</dbReference>
<dbReference type="OrthoDB" id="3801107at2759"/>
<feature type="compositionally biased region" description="Basic residues" evidence="1">
    <location>
        <begin position="357"/>
        <end position="381"/>
    </location>
</feature>
<organism evidence="2 3">
    <name type="scientific">Tothia fuscella</name>
    <dbReference type="NCBI Taxonomy" id="1048955"/>
    <lineage>
        <taxon>Eukaryota</taxon>
        <taxon>Fungi</taxon>
        <taxon>Dikarya</taxon>
        <taxon>Ascomycota</taxon>
        <taxon>Pezizomycotina</taxon>
        <taxon>Dothideomycetes</taxon>
        <taxon>Pleosporomycetidae</taxon>
        <taxon>Venturiales</taxon>
        <taxon>Cylindrosympodiaceae</taxon>
        <taxon>Tothia</taxon>
    </lineage>
</organism>
<feature type="region of interest" description="Disordered" evidence="1">
    <location>
        <begin position="562"/>
        <end position="667"/>
    </location>
</feature>
<dbReference type="AlphaFoldDB" id="A0A9P4NFP7"/>
<proteinExistence type="predicted"/>
<gene>
    <name evidence="2" type="ORF">EJ08DRAFT_702793</name>
</gene>
<protein>
    <submittedName>
        <fullName evidence="2">Uncharacterized protein</fullName>
    </submittedName>
</protein>
<name>A0A9P4NFP7_9PEZI</name>
<feature type="compositionally biased region" description="Pro residues" evidence="1">
    <location>
        <begin position="382"/>
        <end position="392"/>
    </location>
</feature>
<feature type="compositionally biased region" description="Polar residues" evidence="1">
    <location>
        <begin position="744"/>
        <end position="755"/>
    </location>
</feature>
<dbReference type="EMBL" id="MU007118">
    <property type="protein sequence ID" value="KAF2419613.1"/>
    <property type="molecule type" value="Genomic_DNA"/>
</dbReference>
<feature type="region of interest" description="Disordered" evidence="1">
    <location>
        <begin position="321"/>
        <end position="416"/>
    </location>
</feature>
<feature type="compositionally biased region" description="Basic residues" evidence="1">
    <location>
        <begin position="948"/>
        <end position="957"/>
    </location>
</feature>
<feature type="compositionally biased region" description="Low complexity" evidence="1">
    <location>
        <begin position="913"/>
        <end position="923"/>
    </location>
</feature>
<reference evidence="2" key="1">
    <citation type="journal article" date="2020" name="Stud. Mycol.">
        <title>101 Dothideomycetes genomes: a test case for predicting lifestyles and emergence of pathogens.</title>
        <authorList>
            <person name="Haridas S."/>
            <person name="Albert R."/>
            <person name="Binder M."/>
            <person name="Bloem J."/>
            <person name="Labutti K."/>
            <person name="Salamov A."/>
            <person name="Andreopoulos B."/>
            <person name="Baker S."/>
            <person name="Barry K."/>
            <person name="Bills G."/>
            <person name="Bluhm B."/>
            <person name="Cannon C."/>
            <person name="Castanera R."/>
            <person name="Culley D."/>
            <person name="Daum C."/>
            <person name="Ezra D."/>
            <person name="Gonzalez J."/>
            <person name="Henrissat B."/>
            <person name="Kuo A."/>
            <person name="Liang C."/>
            <person name="Lipzen A."/>
            <person name="Lutzoni F."/>
            <person name="Magnuson J."/>
            <person name="Mondo S."/>
            <person name="Nolan M."/>
            <person name="Ohm R."/>
            <person name="Pangilinan J."/>
            <person name="Park H.-J."/>
            <person name="Ramirez L."/>
            <person name="Alfaro M."/>
            <person name="Sun H."/>
            <person name="Tritt A."/>
            <person name="Yoshinaga Y."/>
            <person name="Zwiers L.-H."/>
            <person name="Turgeon B."/>
            <person name="Goodwin S."/>
            <person name="Spatafora J."/>
            <person name="Crous P."/>
            <person name="Grigoriev I."/>
        </authorList>
    </citation>
    <scope>NUCLEOTIDE SEQUENCE</scope>
    <source>
        <strain evidence="2">CBS 130266</strain>
    </source>
</reference>
<evidence type="ECO:0000313" key="3">
    <source>
        <dbReference type="Proteomes" id="UP000800235"/>
    </source>
</evidence>
<feature type="compositionally biased region" description="Low complexity" evidence="1">
    <location>
        <begin position="607"/>
        <end position="621"/>
    </location>
</feature>
<feature type="compositionally biased region" description="Low complexity" evidence="1">
    <location>
        <begin position="763"/>
        <end position="775"/>
    </location>
</feature>
<feature type="compositionally biased region" description="Polar residues" evidence="1">
    <location>
        <begin position="784"/>
        <end position="799"/>
    </location>
</feature>
<sequence>MRGPRSTFTGCPGFETELPWDLLHDITLWELLVYYPDHVFRWPGLALLYRFATLNTSSTYNYNRLPADIENVRVDNVDTPTTESMRLWSTQAVKQILPDFTDEPGALLNSLRQFVGEEHAMTWKDFLQKHLWDYPTYLVDRLEPAVPLAHVGRYVKTHPGGAFAERVESSMRGWAPERPVAPRPGQFHPILDDLETKMVARDPYLEVGDARIMEGAQLNRGAYPTEISPRKILKHHFEDMKDEILFWVLRIYSAEDLWTRALKYPWRIKLYGGVNPTKEDRECFVKMIKTRKALAMKGRAARRGQDQKTVLREFREEEMAEFEAGRRKFKPQAHRKGKIDNISETSSSSEDDDPRPKVPKPRGRGFRRRKLPGPKSRRPRKPQPPPPPPPPPEPRRKKRRLSPGQGGSNLASAASQFRVSNGPIHKWMIQNGWQRSFADNGLWLSPQDKFYIRESDNDGVVYTVDGDRIQQNRIQDLYVKNVDVSNNPQAVLPAYGVDLSQMSPDAFLTDEEWAVKFTGLPMPISVDRFGGFVYATDEFGNTIWPVGRDGTLLQPGDAMLEEQQPNQPSYHGNPFSPSRIAPVAPMYDPNHRASQAATAPWFDSNDSGRPGSNGPLPGSSSVRRQMGSKAPPPPQATQQQQRPPIGADNFLIDPAMLEGNNDSDIFGEYNNQFEFQFDDQDPFQDQAMDSNLPPQEEPAWNDQNGVLAPGNYDSTYQRRSTPGGGYFPQISPRQSPQRGDFGYTSPSRKITSERSVSMGDASGSGRQYSGPSSRSRSPRHKVSMRSNSRSPRQTSNAPSYTLRAEGDDLDSYLAQYLEENPHVGTFHTGDMPSPPRSQSQSTAGRHTPVPQSTLENASGDPNGMGDEAIEGTDTDLDINDLFEDDGDVEMGGIVPTRTGGGKRVYRSRRGKHSSFAFASSSSGSRRDSEIGRPLRTKYPGFSMTFTPKRCKAMKRPKYSSYRYGKPTNSSRVKSGPRYRTAKTPKASGKRY</sequence>
<feature type="compositionally biased region" description="Basic residues" evidence="1">
    <location>
        <begin position="903"/>
        <end position="912"/>
    </location>
</feature>
<feature type="region of interest" description="Disordered" evidence="1">
    <location>
        <begin position="822"/>
        <end position="871"/>
    </location>
</feature>
<feature type="compositionally biased region" description="Basic residues" evidence="1">
    <location>
        <begin position="974"/>
        <end position="991"/>
    </location>
</feature>
<accession>A0A9P4NFP7</accession>
<evidence type="ECO:0000313" key="2">
    <source>
        <dbReference type="EMBL" id="KAF2419613.1"/>
    </source>
</evidence>
<keyword evidence="3" id="KW-1185">Reference proteome</keyword>
<feature type="compositionally biased region" description="Polar residues" evidence="1">
    <location>
        <begin position="836"/>
        <end position="856"/>
    </location>
</feature>
<comment type="caution">
    <text evidence="2">The sequence shown here is derived from an EMBL/GenBank/DDBJ whole genome shotgun (WGS) entry which is preliminary data.</text>
</comment>
<feature type="region of interest" description="Disordered" evidence="1">
    <location>
        <begin position="683"/>
        <end position="803"/>
    </location>
</feature>
<feature type="region of interest" description="Disordered" evidence="1">
    <location>
        <begin position="883"/>
        <end position="991"/>
    </location>
</feature>
<feature type="compositionally biased region" description="Basic residues" evidence="1">
    <location>
        <begin position="327"/>
        <end position="337"/>
    </location>
</feature>
<evidence type="ECO:0000256" key="1">
    <source>
        <dbReference type="SAM" id="MobiDB-lite"/>
    </source>
</evidence>